<evidence type="ECO:0000256" key="1">
    <source>
        <dbReference type="ARBA" id="ARBA00023015"/>
    </source>
</evidence>
<dbReference type="PANTHER" id="PTHR47506:SF1">
    <property type="entry name" value="HTH-TYPE TRANSCRIPTIONAL REGULATOR YJDC"/>
    <property type="match status" value="1"/>
</dbReference>
<dbReference type="Pfam" id="PF00440">
    <property type="entry name" value="TetR_N"/>
    <property type="match status" value="1"/>
</dbReference>
<evidence type="ECO:0000313" key="5">
    <source>
        <dbReference type="Proteomes" id="UP000494301"/>
    </source>
</evidence>
<dbReference type="RefSeq" id="WP_164462804.1">
    <property type="nucleotide sequence ID" value="NZ_CABVQF010000017.1"/>
</dbReference>
<dbReference type="AlphaFoldDB" id="A0A6J5IK86"/>
<dbReference type="SUPFAM" id="SSF48498">
    <property type="entry name" value="Tetracyclin repressor-like, C-terminal domain"/>
    <property type="match status" value="1"/>
</dbReference>
<dbReference type="Gene3D" id="1.10.10.60">
    <property type="entry name" value="Homeodomain-like"/>
    <property type="match status" value="1"/>
</dbReference>
<dbReference type="PROSITE" id="PS50977">
    <property type="entry name" value="HTH_TETR_2"/>
    <property type="match status" value="1"/>
</dbReference>
<evidence type="ECO:0000256" key="2">
    <source>
        <dbReference type="ARBA" id="ARBA00023125"/>
    </source>
</evidence>
<proteinExistence type="predicted"/>
<keyword evidence="3" id="KW-0804">Transcription</keyword>
<keyword evidence="2" id="KW-0238">DNA-binding</keyword>
<dbReference type="InterPro" id="IPR011075">
    <property type="entry name" value="TetR_C"/>
</dbReference>
<dbReference type="InterPro" id="IPR001647">
    <property type="entry name" value="HTH_TetR"/>
</dbReference>
<protein>
    <submittedName>
        <fullName evidence="4">TetR family transcriptional regulator</fullName>
    </submittedName>
</protein>
<dbReference type="Proteomes" id="UP000494301">
    <property type="component" value="Unassembled WGS sequence"/>
</dbReference>
<sequence>MARPREFDEDQVLDAVMDTFWRHGYEATSAQDLVQATGLGRGSLYAAYTNKDGLFEQAMLRYNQRSHDNVDLLRAPGPATERLRALLTSVVDADLKAPEKRGCLATNTAIERASRDAHVAELVRQNFRIMLAGIQETIERGQAAGEIDANAHAEDLAWFVFNAMQGLRVLARTSSGKDRKRLVAIVDRTLHALG</sequence>
<dbReference type="Pfam" id="PF16925">
    <property type="entry name" value="TetR_C_13"/>
    <property type="match status" value="1"/>
</dbReference>
<evidence type="ECO:0000256" key="3">
    <source>
        <dbReference type="ARBA" id="ARBA00023163"/>
    </source>
</evidence>
<dbReference type="SUPFAM" id="SSF46689">
    <property type="entry name" value="Homeodomain-like"/>
    <property type="match status" value="1"/>
</dbReference>
<accession>A0A6J5IK86</accession>
<dbReference type="InterPro" id="IPR036271">
    <property type="entry name" value="Tet_transcr_reg_TetR-rel_C_sf"/>
</dbReference>
<gene>
    <name evidence="4" type="ORF">BLA3211_00412</name>
</gene>
<dbReference type="InterPro" id="IPR009057">
    <property type="entry name" value="Homeodomain-like_sf"/>
</dbReference>
<name>A0A6J5IK86_9BURK</name>
<evidence type="ECO:0000313" key="4">
    <source>
        <dbReference type="EMBL" id="CAB3960674.1"/>
    </source>
</evidence>
<dbReference type="GO" id="GO:0003677">
    <property type="term" value="F:DNA binding"/>
    <property type="evidence" value="ECO:0007669"/>
    <property type="project" value="UniProtKB-UniRule"/>
</dbReference>
<dbReference type="EMBL" id="CABWIL020000001">
    <property type="protein sequence ID" value="CAB3960674.1"/>
    <property type="molecule type" value="Genomic_DNA"/>
</dbReference>
<dbReference type="Gene3D" id="1.10.357.10">
    <property type="entry name" value="Tetracycline Repressor, domain 2"/>
    <property type="match status" value="1"/>
</dbReference>
<dbReference type="PANTHER" id="PTHR47506">
    <property type="entry name" value="TRANSCRIPTIONAL REGULATORY PROTEIN"/>
    <property type="match status" value="1"/>
</dbReference>
<reference evidence="4 5" key="1">
    <citation type="submission" date="2020-04" db="EMBL/GenBank/DDBJ databases">
        <authorList>
            <person name="Depoorter E."/>
        </authorList>
    </citation>
    <scope>NUCLEOTIDE SEQUENCE [LARGE SCALE GENOMIC DNA]</scope>
    <source>
        <strain evidence="4 5">BCC0217</strain>
    </source>
</reference>
<organism evidence="4 5">
    <name type="scientific">Burkholderia aenigmatica</name>
    <dbReference type="NCBI Taxonomy" id="2015348"/>
    <lineage>
        <taxon>Bacteria</taxon>
        <taxon>Pseudomonadati</taxon>
        <taxon>Pseudomonadota</taxon>
        <taxon>Betaproteobacteria</taxon>
        <taxon>Burkholderiales</taxon>
        <taxon>Burkholderiaceae</taxon>
        <taxon>Burkholderia</taxon>
        <taxon>Burkholderia cepacia complex</taxon>
    </lineage>
</organism>
<keyword evidence="1" id="KW-0805">Transcription regulation</keyword>